<gene>
    <name evidence="6" type="ordered locus">Adeh_2298</name>
</gene>
<dbReference type="InterPro" id="IPR050109">
    <property type="entry name" value="HTH-type_TetR-like_transc_reg"/>
</dbReference>
<keyword evidence="2 4" id="KW-0238">DNA-binding</keyword>
<evidence type="ECO:0000313" key="7">
    <source>
        <dbReference type="Proteomes" id="UP000001935"/>
    </source>
</evidence>
<accession>Q2IK84</accession>
<dbReference type="InterPro" id="IPR023772">
    <property type="entry name" value="DNA-bd_HTH_TetR-type_CS"/>
</dbReference>
<dbReference type="EMBL" id="CP000251">
    <property type="protein sequence ID" value="ABC82068.1"/>
    <property type="molecule type" value="Genomic_DNA"/>
</dbReference>
<evidence type="ECO:0000259" key="5">
    <source>
        <dbReference type="PROSITE" id="PS50977"/>
    </source>
</evidence>
<dbReference type="HOGENOM" id="CLU_069356_2_2_7"/>
<dbReference type="Proteomes" id="UP000001935">
    <property type="component" value="Chromosome"/>
</dbReference>
<keyword evidence="1" id="KW-0805">Transcription regulation</keyword>
<protein>
    <submittedName>
        <fullName evidence="6">Transcriptional regulator, TetR family</fullName>
    </submittedName>
</protein>
<dbReference type="PRINTS" id="PR00455">
    <property type="entry name" value="HTHTETR"/>
</dbReference>
<dbReference type="InterPro" id="IPR001647">
    <property type="entry name" value="HTH_TetR"/>
</dbReference>
<dbReference type="Gene3D" id="1.10.357.10">
    <property type="entry name" value="Tetracycline Repressor, domain 2"/>
    <property type="match status" value="1"/>
</dbReference>
<evidence type="ECO:0000313" key="6">
    <source>
        <dbReference type="EMBL" id="ABC82068.1"/>
    </source>
</evidence>
<name>Q2IK84_ANADE</name>
<dbReference type="STRING" id="290397.Adeh_2298"/>
<sequence length="207" mass="22508">MLDGMARWEPDARGRLERAAMELYRERGYDQTTVAEIAARAGLTERTFFRHFADKREVLFWGAAALRQRIVHGIAQAPAEAAPLDVVVGALESTAPLFEERRAVARQRQALIAAHPELQEREVMKLTLLAAAAAEALRARGVAGPAAWLAAEAGMAVFKLAFEGWVGDAKGRGLPHHLRAARDDLEAVVGRRGPSGASRRGTKRGRG</sequence>
<proteinExistence type="predicted"/>
<dbReference type="eggNOG" id="COG1309">
    <property type="taxonomic scope" value="Bacteria"/>
</dbReference>
<evidence type="ECO:0000256" key="2">
    <source>
        <dbReference type="ARBA" id="ARBA00023125"/>
    </source>
</evidence>
<dbReference type="InterPro" id="IPR009057">
    <property type="entry name" value="Homeodomain-like_sf"/>
</dbReference>
<evidence type="ECO:0000256" key="4">
    <source>
        <dbReference type="PROSITE-ProRule" id="PRU00335"/>
    </source>
</evidence>
<evidence type="ECO:0000256" key="1">
    <source>
        <dbReference type="ARBA" id="ARBA00023015"/>
    </source>
</evidence>
<feature type="DNA-binding region" description="H-T-H motif" evidence="4">
    <location>
        <begin position="33"/>
        <end position="52"/>
    </location>
</feature>
<organism evidence="6 7">
    <name type="scientific">Anaeromyxobacter dehalogenans (strain 2CP-C)</name>
    <dbReference type="NCBI Taxonomy" id="290397"/>
    <lineage>
        <taxon>Bacteria</taxon>
        <taxon>Pseudomonadati</taxon>
        <taxon>Myxococcota</taxon>
        <taxon>Myxococcia</taxon>
        <taxon>Myxococcales</taxon>
        <taxon>Cystobacterineae</taxon>
        <taxon>Anaeromyxobacteraceae</taxon>
        <taxon>Anaeromyxobacter</taxon>
    </lineage>
</organism>
<dbReference type="GO" id="GO:0000976">
    <property type="term" value="F:transcription cis-regulatory region binding"/>
    <property type="evidence" value="ECO:0007669"/>
    <property type="project" value="TreeGrafter"/>
</dbReference>
<dbReference type="GO" id="GO:0003700">
    <property type="term" value="F:DNA-binding transcription factor activity"/>
    <property type="evidence" value="ECO:0007669"/>
    <property type="project" value="TreeGrafter"/>
</dbReference>
<dbReference type="PROSITE" id="PS50977">
    <property type="entry name" value="HTH_TETR_2"/>
    <property type="match status" value="1"/>
</dbReference>
<feature type="domain" description="HTH tetR-type" evidence="5">
    <location>
        <begin position="10"/>
        <end position="70"/>
    </location>
</feature>
<dbReference type="AlphaFoldDB" id="Q2IK84"/>
<dbReference type="SUPFAM" id="SSF46689">
    <property type="entry name" value="Homeodomain-like"/>
    <property type="match status" value="1"/>
</dbReference>
<dbReference type="PROSITE" id="PS01081">
    <property type="entry name" value="HTH_TETR_1"/>
    <property type="match status" value="1"/>
</dbReference>
<dbReference type="PANTHER" id="PTHR30055:SF238">
    <property type="entry name" value="MYCOFACTOCIN BIOSYNTHESIS TRANSCRIPTIONAL REGULATOR MFTR-RELATED"/>
    <property type="match status" value="1"/>
</dbReference>
<dbReference type="Pfam" id="PF00440">
    <property type="entry name" value="TetR_N"/>
    <property type="match status" value="1"/>
</dbReference>
<reference evidence="6" key="1">
    <citation type="submission" date="2006-01" db="EMBL/GenBank/DDBJ databases">
        <title>Complete sequence of Anaeromyxobacter dehalogenans 2CP-C.</title>
        <authorList>
            <consortium name="US DOE Joint Genome Institute"/>
            <person name="Copeland A."/>
            <person name="Lucas S."/>
            <person name="Lapidus A."/>
            <person name="Barry K."/>
            <person name="Detter J.C."/>
            <person name="Glavina T."/>
            <person name="Hammon N."/>
            <person name="Israni S."/>
            <person name="Pitluck S."/>
            <person name="Brettin T."/>
            <person name="Bruce D."/>
            <person name="Han C."/>
            <person name="Tapia R."/>
            <person name="Gilna P."/>
            <person name="Kiss H."/>
            <person name="Schmutz J."/>
            <person name="Larimer F."/>
            <person name="Land M."/>
            <person name="Kyrpides N."/>
            <person name="Anderson I."/>
            <person name="Sanford R.A."/>
            <person name="Ritalahti K.M."/>
            <person name="Thomas H.S."/>
            <person name="Kirby J.R."/>
            <person name="Zhulin I.B."/>
            <person name="Loeffler F.E."/>
            <person name="Richardson P."/>
        </authorList>
    </citation>
    <scope>NUCLEOTIDE SEQUENCE</scope>
    <source>
        <strain evidence="6">2CP-C</strain>
    </source>
</reference>
<evidence type="ECO:0000256" key="3">
    <source>
        <dbReference type="ARBA" id="ARBA00023163"/>
    </source>
</evidence>
<dbReference type="PANTHER" id="PTHR30055">
    <property type="entry name" value="HTH-TYPE TRANSCRIPTIONAL REGULATOR RUTR"/>
    <property type="match status" value="1"/>
</dbReference>
<keyword evidence="3" id="KW-0804">Transcription</keyword>
<dbReference type="KEGG" id="ade:Adeh_2298"/>